<dbReference type="PROSITE" id="PS00211">
    <property type="entry name" value="ABC_TRANSPORTER_1"/>
    <property type="match status" value="1"/>
</dbReference>
<keyword evidence="3" id="KW-0067">ATP-binding</keyword>
<gene>
    <name evidence="6" type="ORF">HMPREF9451_01509</name>
</gene>
<keyword evidence="1" id="KW-0813">Transport</keyword>
<evidence type="ECO:0000259" key="5">
    <source>
        <dbReference type="PROSITE" id="PS50893"/>
    </source>
</evidence>
<dbReference type="SUPFAM" id="SSF52540">
    <property type="entry name" value="P-loop containing nucleoside triphosphate hydrolases"/>
    <property type="match status" value="1"/>
</dbReference>
<feature type="domain" description="ABC transporter" evidence="5">
    <location>
        <begin position="26"/>
        <end position="259"/>
    </location>
</feature>
<dbReference type="OrthoDB" id="8773773at2"/>
<dbReference type="EMBL" id="ADMD01000007">
    <property type="protein sequence ID" value="EJZ83983.1"/>
    <property type="molecule type" value="Genomic_DNA"/>
</dbReference>
<dbReference type="InterPro" id="IPR050166">
    <property type="entry name" value="ABC_transporter_ATP-bind"/>
</dbReference>
<evidence type="ECO:0000256" key="4">
    <source>
        <dbReference type="SAM" id="MobiDB-lite"/>
    </source>
</evidence>
<dbReference type="RefSeq" id="WP_009139702.1">
    <property type="nucleotide sequence ID" value="NZ_JH815198.1"/>
</dbReference>
<evidence type="ECO:0000256" key="2">
    <source>
        <dbReference type="ARBA" id="ARBA00022741"/>
    </source>
</evidence>
<dbReference type="Proteomes" id="UP000006069">
    <property type="component" value="Unassembled WGS sequence"/>
</dbReference>
<sequence length="277" mass="30428">MPKGESEATAASTSEKAPCANVTPKLELRHVSQRYTGARGETLALDGMDLCVAPGESVAILGPSGCGKSTSLLAACGLQRPTGGSVFVDGEPVESPRLETALILQDFGLMPWKTVEQNAALGLQVRRLPKKERMKRAHDALRRVGLGDFFRSYPAELSGGMRQRLAMARALACDIDLLLMDEPLSALDALLREEMQNMLKRCWIDQGYAQVLVTHSIEEAVFLGQRVVVMSARPGRIVYELANGEMVDPSWRDDPLYFERCRLLRDVLRSKEGVLDA</sequence>
<dbReference type="eggNOG" id="COG1116">
    <property type="taxonomic scope" value="Bacteria"/>
</dbReference>
<reference evidence="6 7" key="1">
    <citation type="submission" date="2012-08" db="EMBL/GenBank/DDBJ databases">
        <title>The Genome Sequence of Slackia piriformis YIT 12062.</title>
        <authorList>
            <consortium name="The Broad Institute Genome Sequencing Platform"/>
            <person name="Earl A."/>
            <person name="Ward D."/>
            <person name="Feldgarden M."/>
            <person name="Gevers D."/>
            <person name="Morotomi M."/>
            <person name="Walker B."/>
            <person name="Young S.K."/>
            <person name="Zeng Q."/>
            <person name="Gargeya S."/>
            <person name="Fitzgerald M."/>
            <person name="Haas B."/>
            <person name="Abouelleil A."/>
            <person name="Alvarado L."/>
            <person name="Arachchi H.M."/>
            <person name="Berlin A.M."/>
            <person name="Chapman S.B."/>
            <person name="Goldberg J."/>
            <person name="Griggs A."/>
            <person name="Gujja S."/>
            <person name="Hansen M."/>
            <person name="Howarth C."/>
            <person name="Imamovic A."/>
            <person name="Larimer J."/>
            <person name="McCowen C."/>
            <person name="Montmayeur A."/>
            <person name="Murphy C."/>
            <person name="Neiman D."/>
            <person name="Pearson M."/>
            <person name="Priest M."/>
            <person name="Roberts A."/>
            <person name="Saif S."/>
            <person name="Shea T."/>
            <person name="Sisk P."/>
            <person name="Sykes S."/>
            <person name="Wortman J."/>
            <person name="Nusbaum C."/>
            <person name="Birren B."/>
        </authorList>
    </citation>
    <scope>NUCLEOTIDE SEQUENCE [LARGE SCALE GENOMIC DNA]</scope>
    <source>
        <strain evidence="6 7">YIT 12062</strain>
    </source>
</reference>
<dbReference type="InterPro" id="IPR003439">
    <property type="entry name" value="ABC_transporter-like_ATP-bd"/>
</dbReference>
<dbReference type="HOGENOM" id="CLU_000604_1_22_11"/>
<evidence type="ECO:0000313" key="7">
    <source>
        <dbReference type="Proteomes" id="UP000006069"/>
    </source>
</evidence>
<dbReference type="Pfam" id="PF00005">
    <property type="entry name" value="ABC_tran"/>
    <property type="match status" value="1"/>
</dbReference>
<dbReference type="PROSITE" id="PS50893">
    <property type="entry name" value="ABC_TRANSPORTER_2"/>
    <property type="match status" value="1"/>
</dbReference>
<organism evidence="6 7">
    <name type="scientific">Slackia piriformis YIT 12062</name>
    <dbReference type="NCBI Taxonomy" id="742818"/>
    <lineage>
        <taxon>Bacteria</taxon>
        <taxon>Bacillati</taxon>
        <taxon>Actinomycetota</taxon>
        <taxon>Coriobacteriia</taxon>
        <taxon>Eggerthellales</taxon>
        <taxon>Eggerthellaceae</taxon>
        <taxon>Slackia</taxon>
    </lineage>
</organism>
<name>K0YL77_9ACTN</name>
<accession>K0YL77</accession>
<dbReference type="InterPro" id="IPR017871">
    <property type="entry name" value="ABC_transporter-like_CS"/>
</dbReference>
<comment type="caution">
    <text evidence="6">The sequence shown here is derived from an EMBL/GenBank/DDBJ whole genome shotgun (WGS) entry which is preliminary data.</text>
</comment>
<evidence type="ECO:0000313" key="6">
    <source>
        <dbReference type="EMBL" id="EJZ83983.1"/>
    </source>
</evidence>
<dbReference type="InterPro" id="IPR003593">
    <property type="entry name" value="AAA+_ATPase"/>
</dbReference>
<dbReference type="Gene3D" id="3.40.50.300">
    <property type="entry name" value="P-loop containing nucleotide triphosphate hydrolases"/>
    <property type="match status" value="1"/>
</dbReference>
<dbReference type="InParanoid" id="K0YL77"/>
<dbReference type="InterPro" id="IPR027417">
    <property type="entry name" value="P-loop_NTPase"/>
</dbReference>
<dbReference type="PATRIC" id="fig|742818.3.peg.1593"/>
<proteinExistence type="predicted"/>
<protein>
    <recommendedName>
        <fullName evidence="5">ABC transporter domain-containing protein</fullName>
    </recommendedName>
</protein>
<keyword evidence="7" id="KW-1185">Reference proteome</keyword>
<dbReference type="GO" id="GO:0016887">
    <property type="term" value="F:ATP hydrolysis activity"/>
    <property type="evidence" value="ECO:0007669"/>
    <property type="project" value="InterPro"/>
</dbReference>
<dbReference type="CDD" id="cd03293">
    <property type="entry name" value="ABC_NrtD_SsuB_transporters"/>
    <property type="match status" value="1"/>
</dbReference>
<dbReference type="SMART" id="SM00382">
    <property type="entry name" value="AAA"/>
    <property type="match status" value="1"/>
</dbReference>
<dbReference type="GO" id="GO:0005524">
    <property type="term" value="F:ATP binding"/>
    <property type="evidence" value="ECO:0007669"/>
    <property type="project" value="UniProtKB-KW"/>
</dbReference>
<feature type="region of interest" description="Disordered" evidence="4">
    <location>
        <begin position="1"/>
        <end position="21"/>
    </location>
</feature>
<keyword evidence="2" id="KW-0547">Nucleotide-binding</keyword>
<evidence type="ECO:0000256" key="1">
    <source>
        <dbReference type="ARBA" id="ARBA00022448"/>
    </source>
</evidence>
<dbReference type="PANTHER" id="PTHR42788">
    <property type="entry name" value="TAURINE IMPORT ATP-BINDING PROTEIN-RELATED"/>
    <property type="match status" value="1"/>
</dbReference>
<dbReference type="PANTHER" id="PTHR42788:SF13">
    <property type="entry name" value="ALIPHATIC SULFONATES IMPORT ATP-BINDING PROTEIN SSUB"/>
    <property type="match status" value="1"/>
</dbReference>
<evidence type="ECO:0000256" key="3">
    <source>
        <dbReference type="ARBA" id="ARBA00022840"/>
    </source>
</evidence>
<dbReference type="AlphaFoldDB" id="K0YL77"/>